<dbReference type="Proteomes" id="UP000517759">
    <property type="component" value="Unassembled WGS sequence"/>
</dbReference>
<proteinExistence type="predicted"/>
<reference evidence="2" key="1">
    <citation type="journal article" date="2014" name="Int. J. Syst. Evol. Microbiol.">
        <title>Complete genome of a new Firmicutes species belonging to the dominant human colonic microbiota ('Ruminococcus bicirculans') reveals two chromosomes and a selective capacity to utilize plant glucans.</title>
        <authorList>
            <consortium name="NISC Comparative Sequencing Program"/>
            <person name="Wegmann U."/>
            <person name="Louis P."/>
            <person name="Goesmann A."/>
            <person name="Henrissat B."/>
            <person name="Duncan S.H."/>
            <person name="Flint H.J."/>
        </authorList>
    </citation>
    <scope>NUCLEOTIDE SEQUENCE</scope>
    <source>
        <strain evidence="2">NBRC 107710</strain>
    </source>
</reference>
<evidence type="ECO:0000313" key="5">
    <source>
        <dbReference type="Proteomes" id="UP001156881"/>
    </source>
</evidence>
<comment type="caution">
    <text evidence="3">The sequence shown here is derived from an EMBL/GenBank/DDBJ whole genome shotgun (WGS) entry which is preliminary data.</text>
</comment>
<dbReference type="Proteomes" id="UP001156881">
    <property type="component" value="Unassembled WGS sequence"/>
</dbReference>
<evidence type="ECO:0000313" key="3">
    <source>
        <dbReference type="EMBL" id="MBB3901132.1"/>
    </source>
</evidence>
<sequence>MRLAVLNCSAVLMFGLAPTAFALTPKSGEPVLAVSVWPAEPIIRSIAASDARILWLSPGGQVAIVQSSETKDLAAALYRNGASIVLAADLFSACLPTRTPR</sequence>
<dbReference type="EMBL" id="JACIDN010000001">
    <property type="protein sequence ID" value="MBB3901132.1"/>
    <property type="molecule type" value="Genomic_DNA"/>
</dbReference>
<dbReference type="EMBL" id="BSPG01000019">
    <property type="protein sequence ID" value="GLS45244.1"/>
    <property type="molecule type" value="Genomic_DNA"/>
</dbReference>
<reference evidence="5" key="2">
    <citation type="journal article" date="2019" name="Int. J. Syst. Evol. Microbiol.">
        <title>The Global Catalogue of Microorganisms (GCM) 10K type strain sequencing project: providing services to taxonomists for standard genome sequencing and annotation.</title>
        <authorList>
            <consortium name="The Broad Institute Genomics Platform"/>
            <consortium name="The Broad Institute Genome Sequencing Center for Infectious Disease"/>
            <person name="Wu L."/>
            <person name="Ma J."/>
        </authorList>
    </citation>
    <scope>NUCLEOTIDE SEQUENCE [LARGE SCALE GENOMIC DNA]</scope>
    <source>
        <strain evidence="5">NBRC 107710</strain>
    </source>
</reference>
<gene>
    <name evidence="2" type="ORF">GCM10007884_32330</name>
    <name evidence="3" type="ORF">GGR33_000612</name>
</gene>
<feature type="signal peptide" evidence="1">
    <location>
        <begin position="1"/>
        <end position="22"/>
    </location>
</feature>
<evidence type="ECO:0000256" key="1">
    <source>
        <dbReference type="SAM" id="SignalP"/>
    </source>
</evidence>
<reference evidence="3 4" key="3">
    <citation type="submission" date="2020-08" db="EMBL/GenBank/DDBJ databases">
        <title>Genomic Encyclopedia of Type Strains, Phase IV (KMG-IV): sequencing the most valuable type-strain genomes for metagenomic binning, comparative biology and taxonomic classification.</title>
        <authorList>
            <person name="Goeker M."/>
        </authorList>
    </citation>
    <scope>NUCLEOTIDE SEQUENCE [LARGE SCALE GENOMIC DNA]</scope>
    <source>
        <strain evidence="3 4">DSM 24105</strain>
    </source>
</reference>
<organism evidence="3 4">
    <name type="scientific">Methylobacterium brachythecii</name>
    <dbReference type="NCBI Taxonomy" id="1176177"/>
    <lineage>
        <taxon>Bacteria</taxon>
        <taxon>Pseudomonadati</taxon>
        <taxon>Pseudomonadota</taxon>
        <taxon>Alphaproteobacteria</taxon>
        <taxon>Hyphomicrobiales</taxon>
        <taxon>Methylobacteriaceae</taxon>
        <taxon>Methylobacterium</taxon>
    </lineage>
</organism>
<reference evidence="2" key="4">
    <citation type="submission" date="2023-01" db="EMBL/GenBank/DDBJ databases">
        <title>Draft genome sequence of Methylobacterium brachythecii strain NBRC 107710.</title>
        <authorList>
            <person name="Sun Q."/>
            <person name="Mori K."/>
        </authorList>
    </citation>
    <scope>NUCLEOTIDE SEQUENCE</scope>
    <source>
        <strain evidence="2">NBRC 107710</strain>
    </source>
</reference>
<keyword evidence="1" id="KW-0732">Signal</keyword>
<dbReference type="RefSeq" id="WP_183501887.1">
    <property type="nucleotide sequence ID" value="NZ_BSPG01000019.1"/>
</dbReference>
<evidence type="ECO:0000313" key="4">
    <source>
        <dbReference type="Proteomes" id="UP000517759"/>
    </source>
</evidence>
<keyword evidence="5" id="KW-1185">Reference proteome</keyword>
<accession>A0A7W6F5A6</accession>
<evidence type="ECO:0000313" key="2">
    <source>
        <dbReference type="EMBL" id="GLS45244.1"/>
    </source>
</evidence>
<dbReference type="AlphaFoldDB" id="A0A7W6F5A6"/>
<feature type="chain" id="PRO_5030660182" evidence="1">
    <location>
        <begin position="23"/>
        <end position="101"/>
    </location>
</feature>
<name>A0A7W6F5A6_9HYPH</name>
<protein>
    <submittedName>
        <fullName evidence="3">Uncharacterized protein</fullName>
    </submittedName>
</protein>